<dbReference type="GO" id="GO:0016709">
    <property type="term" value="F:oxidoreductase activity, acting on paired donors, with incorporation or reduction of molecular oxygen, NAD(P)H as one donor, and incorporation of one atom of oxygen"/>
    <property type="evidence" value="ECO:0007669"/>
    <property type="project" value="TreeGrafter"/>
</dbReference>
<dbReference type="Proteomes" id="UP000825729">
    <property type="component" value="Unassembled WGS sequence"/>
</dbReference>
<dbReference type="SUPFAM" id="SSF48264">
    <property type="entry name" value="Cytochrome P450"/>
    <property type="match status" value="1"/>
</dbReference>
<protein>
    <recommendedName>
        <fullName evidence="8">Cytochrome P450</fullName>
    </recommendedName>
</protein>
<dbReference type="InterPro" id="IPR002401">
    <property type="entry name" value="Cyt_P450_E_grp-I"/>
</dbReference>
<keyword evidence="7" id="KW-1185">Reference proteome</keyword>
<accession>A0AAV7F4Q1</accession>
<comment type="subcellular location">
    <subcellularLocation>
        <location evidence="1">Membrane</location>
        <topology evidence="1">Single-pass membrane protein</topology>
    </subcellularLocation>
</comment>
<evidence type="ECO:0000256" key="1">
    <source>
        <dbReference type="ARBA" id="ARBA00004167"/>
    </source>
</evidence>
<reference evidence="6 7" key="1">
    <citation type="submission" date="2021-07" db="EMBL/GenBank/DDBJ databases">
        <title>The Aristolochia fimbriata genome: insights into angiosperm evolution, floral development and chemical biosynthesis.</title>
        <authorList>
            <person name="Jiao Y."/>
        </authorList>
    </citation>
    <scope>NUCLEOTIDE SEQUENCE [LARGE SCALE GENOMIC DNA]</scope>
    <source>
        <strain evidence="6">IBCAS-2021</strain>
        <tissue evidence="6">Leaf</tissue>
    </source>
</reference>
<dbReference type="GO" id="GO:0020037">
    <property type="term" value="F:heme binding"/>
    <property type="evidence" value="ECO:0007669"/>
    <property type="project" value="InterPro"/>
</dbReference>
<dbReference type="AlphaFoldDB" id="A0AAV7F4Q1"/>
<dbReference type="InterPro" id="IPR036396">
    <property type="entry name" value="Cyt_P450_sf"/>
</dbReference>
<evidence type="ECO:0000313" key="7">
    <source>
        <dbReference type="Proteomes" id="UP000825729"/>
    </source>
</evidence>
<dbReference type="GO" id="GO:0005783">
    <property type="term" value="C:endoplasmic reticulum"/>
    <property type="evidence" value="ECO:0007669"/>
    <property type="project" value="TreeGrafter"/>
</dbReference>
<dbReference type="PANTHER" id="PTHR47283">
    <property type="entry name" value="ENT-KAURENE OXIDASE, CHLOROPLASTIC"/>
    <property type="match status" value="1"/>
</dbReference>
<dbReference type="GO" id="GO:0010241">
    <property type="term" value="P:ent-kaurene oxidation to kaurenoic acid"/>
    <property type="evidence" value="ECO:0007669"/>
    <property type="project" value="InterPro"/>
</dbReference>
<organism evidence="6 7">
    <name type="scientific">Aristolochia fimbriata</name>
    <name type="common">White veined hardy Dutchman's pipe vine</name>
    <dbReference type="NCBI Taxonomy" id="158543"/>
    <lineage>
        <taxon>Eukaryota</taxon>
        <taxon>Viridiplantae</taxon>
        <taxon>Streptophyta</taxon>
        <taxon>Embryophyta</taxon>
        <taxon>Tracheophyta</taxon>
        <taxon>Spermatophyta</taxon>
        <taxon>Magnoliopsida</taxon>
        <taxon>Magnoliidae</taxon>
        <taxon>Piperales</taxon>
        <taxon>Aristolochiaceae</taxon>
        <taxon>Aristolochia</taxon>
    </lineage>
</organism>
<evidence type="ECO:0000313" key="6">
    <source>
        <dbReference type="EMBL" id="KAG9455689.1"/>
    </source>
</evidence>
<dbReference type="Pfam" id="PF00067">
    <property type="entry name" value="p450"/>
    <property type="match status" value="1"/>
</dbReference>
<comment type="similarity">
    <text evidence="2">Belongs to the cytochrome P450 family.</text>
</comment>
<comment type="caution">
    <text evidence="6">The sequence shown here is derived from an EMBL/GenBank/DDBJ whole genome shotgun (WGS) entry which is preliminary data.</text>
</comment>
<evidence type="ECO:0000256" key="5">
    <source>
        <dbReference type="ARBA" id="ARBA00023136"/>
    </source>
</evidence>
<name>A0AAV7F4Q1_ARIFI</name>
<keyword evidence="4" id="KW-1133">Transmembrane helix</keyword>
<evidence type="ECO:0008006" key="8">
    <source>
        <dbReference type="Google" id="ProtNLM"/>
    </source>
</evidence>
<proteinExistence type="inferred from homology"/>
<dbReference type="GO" id="GO:0052615">
    <property type="term" value="F:ent-kaurene oxidase activity"/>
    <property type="evidence" value="ECO:0007669"/>
    <property type="project" value="InterPro"/>
</dbReference>
<keyword evidence="5" id="KW-0472">Membrane</keyword>
<dbReference type="PRINTS" id="PR00463">
    <property type="entry name" value="EP450I"/>
</dbReference>
<dbReference type="EMBL" id="JAINDJ010000002">
    <property type="protein sequence ID" value="KAG9455689.1"/>
    <property type="molecule type" value="Genomic_DNA"/>
</dbReference>
<dbReference type="PANTHER" id="PTHR47283:SF1">
    <property type="entry name" value="ENT-KAURENE OXIDASE, CHLOROPLASTIC"/>
    <property type="match status" value="1"/>
</dbReference>
<evidence type="ECO:0000256" key="3">
    <source>
        <dbReference type="ARBA" id="ARBA00022692"/>
    </source>
</evidence>
<sequence>MERMQTPSNDIELCEQLFIFLSGLRKSEQQRHKARRCSSAFLSVPDGDDNAIATCSQKCSGLRTFLDRKRKSDHPPAVPGLPLIGNLLQLKAKKPHQTFSKLAEKYGPIYSIKTGASSLVILNSSELAKEAMVTRFSSISSRKAFKCINHTLS</sequence>
<gene>
    <name evidence="6" type="ORF">H6P81_000197</name>
</gene>
<dbReference type="InterPro" id="IPR001128">
    <property type="entry name" value="Cyt_P450"/>
</dbReference>
<dbReference type="GO" id="GO:0009707">
    <property type="term" value="C:chloroplast outer membrane"/>
    <property type="evidence" value="ECO:0007669"/>
    <property type="project" value="TreeGrafter"/>
</dbReference>
<dbReference type="Gene3D" id="1.10.630.10">
    <property type="entry name" value="Cytochrome P450"/>
    <property type="match status" value="1"/>
</dbReference>
<dbReference type="GO" id="GO:0009686">
    <property type="term" value="P:gibberellin biosynthetic process"/>
    <property type="evidence" value="ECO:0007669"/>
    <property type="project" value="InterPro"/>
</dbReference>
<dbReference type="GO" id="GO:0005506">
    <property type="term" value="F:iron ion binding"/>
    <property type="evidence" value="ECO:0007669"/>
    <property type="project" value="InterPro"/>
</dbReference>
<keyword evidence="3" id="KW-0812">Transmembrane</keyword>
<dbReference type="InterPro" id="IPR044225">
    <property type="entry name" value="KO_chloroplastic"/>
</dbReference>
<evidence type="ECO:0000256" key="4">
    <source>
        <dbReference type="ARBA" id="ARBA00022989"/>
    </source>
</evidence>
<evidence type="ECO:0000256" key="2">
    <source>
        <dbReference type="ARBA" id="ARBA00010617"/>
    </source>
</evidence>